<organism evidence="2 3">
    <name type="scientific">Atta colombica</name>
    <dbReference type="NCBI Taxonomy" id="520822"/>
    <lineage>
        <taxon>Eukaryota</taxon>
        <taxon>Metazoa</taxon>
        <taxon>Ecdysozoa</taxon>
        <taxon>Arthropoda</taxon>
        <taxon>Hexapoda</taxon>
        <taxon>Insecta</taxon>
        <taxon>Pterygota</taxon>
        <taxon>Neoptera</taxon>
        <taxon>Endopterygota</taxon>
        <taxon>Hymenoptera</taxon>
        <taxon>Apocrita</taxon>
        <taxon>Aculeata</taxon>
        <taxon>Formicoidea</taxon>
        <taxon>Formicidae</taxon>
        <taxon>Myrmicinae</taxon>
        <taxon>Atta</taxon>
    </lineage>
</organism>
<feature type="compositionally biased region" description="Basic residues" evidence="1">
    <location>
        <begin position="1"/>
        <end position="16"/>
    </location>
</feature>
<evidence type="ECO:0000256" key="1">
    <source>
        <dbReference type="SAM" id="MobiDB-lite"/>
    </source>
</evidence>
<reference evidence="2 3" key="1">
    <citation type="submission" date="2015-09" db="EMBL/GenBank/DDBJ databases">
        <title>Atta colombica WGS genome.</title>
        <authorList>
            <person name="Nygaard S."/>
            <person name="Hu H."/>
            <person name="Boomsma J."/>
            <person name="Zhang G."/>
        </authorList>
    </citation>
    <scope>NUCLEOTIDE SEQUENCE [LARGE SCALE GENOMIC DNA]</scope>
    <source>
        <strain evidence="2">Treedump-2</strain>
        <tissue evidence="2">Whole body</tissue>
    </source>
</reference>
<keyword evidence="3" id="KW-1185">Reference proteome</keyword>
<protein>
    <submittedName>
        <fullName evidence="2">Uncharacterized protein</fullName>
    </submittedName>
</protein>
<evidence type="ECO:0000313" key="2">
    <source>
        <dbReference type="EMBL" id="KYM77893.1"/>
    </source>
</evidence>
<feature type="region of interest" description="Disordered" evidence="1">
    <location>
        <begin position="1"/>
        <end position="27"/>
    </location>
</feature>
<gene>
    <name evidence="2" type="ORF">ALC53_11581</name>
</gene>
<sequence length="67" mass="7944">MARSRHGQRRIGRGAKAKQEAEQKKLTEEKKVAFVNNKKKGEANRLKEKLREIAERRIEDMKKKIRD</sequence>
<name>A0A195B088_9HYME</name>
<feature type="compositionally biased region" description="Basic and acidic residues" evidence="1">
    <location>
        <begin position="17"/>
        <end position="27"/>
    </location>
</feature>
<evidence type="ECO:0000313" key="3">
    <source>
        <dbReference type="Proteomes" id="UP000078540"/>
    </source>
</evidence>
<accession>A0A195B088</accession>
<dbReference type="AlphaFoldDB" id="A0A195B088"/>
<dbReference type="Proteomes" id="UP000078540">
    <property type="component" value="Unassembled WGS sequence"/>
</dbReference>
<proteinExistence type="predicted"/>
<dbReference type="EMBL" id="KQ976691">
    <property type="protein sequence ID" value="KYM77893.1"/>
    <property type="molecule type" value="Genomic_DNA"/>
</dbReference>